<accession>A0ABW5QT31</accession>
<dbReference type="Pfam" id="PF02156">
    <property type="entry name" value="Glyco_hydro_26"/>
    <property type="match status" value="1"/>
</dbReference>
<dbReference type="Gene3D" id="2.60.120.260">
    <property type="entry name" value="Galactose-binding domain-like"/>
    <property type="match status" value="1"/>
</dbReference>
<dbReference type="PROSITE" id="PS51175">
    <property type="entry name" value="CBM6"/>
    <property type="match status" value="1"/>
</dbReference>
<evidence type="ECO:0000256" key="2">
    <source>
        <dbReference type="ARBA" id="ARBA00022801"/>
    </source>
</evidence>
<comment type="similarity">
    <text evidence="1 4">Belongs to the glycosyl hydrolase 26 family.</text>
</comment>
<dbReference type="Gene3D" id="3.20.20.80">
    <property type="entry name" value="Glycosidases"/>
    <property type="match status" value="1"/>
</dbReference>
<organism evidence="7 8">
    <name type="scientific">Paenibacillus thailandensis</name>
    <dbReference type="NCBI Taxonomy" id="393250"/>
    <lineage>
        <taxon>Bacteria</taxon>
        <taxon>Bacillati</taxon>
        <taxon>Bacillota</taxon>
        <taxon>Bacilli</taxon>
        <taxon>Bacillales</taxon>
        <taxon>Paenibacillaceae</taxon>
        <taxon>Paenibacillus</taxon>
    </lineage>
</organism>
<feature type="domain" description="CBM6" evidence="5">
    <location>
        <begin position="34"/>
        <end position="152"/>
    </location>
</feature>
<dbReference type="SUPFAM" id="SSF51445">
    <property type="entry name" value="(Trans)glycosidases"/>
    <property type="match status" value="1"/>
</dbReference>
<evidence type="ECO:0000313" key="7">
    <source>
        <dbReference type="EMBL" id="MFD2659325.1"/>
    </source>
</evidence>
<reference evidence="8" key="1">
    <citation type="journal article" date="2019" name="Int. J. Syst. Evol. Microbiol.">
        <title>The Global Catalogue of Microorganisms (GCM) 10K type strain sequencing project: providing services to taxonomists for standard genome sequencing and annotation.</title>
        <authorList>
            <consortium name="The Broad Institute Genomics Platform"/>
            <consortium name="The Broad Institute Genome Sequencing Center for Infectious Disease"/>
            <person name="Wu L."/>
            <person name="Ma J."/>
        </authorList>
    </citation>
    <scope>NUCLEOTIDE SEQUENCE [LARGE SCALE GENOMIC DNA]</scope>
    <source>
        <strain evidence="8">TISTR 1827</strain>
    </source>
</reference>
<dbReference type="Pfam" id="PF16990">
    <property type="entry name" value="CBM_35"/>
    <property type="match status" value="1"/>
</dbReference>
<dbReference type="GO" id="GO:0016787">
    <property type="term" value="F:hydrolase activity"/>
    <property type="evidence" value="ECO:0007669"/>
    <property type="project" value="UniProtKB-KW"/>
</dbReference>
<dbReference type="PRINTS" id="PR00739">
    <property type="entry name" value="GLHYDRLASE26"/>
</dbReference>
<evidence type="ECO:0000313" key="8">
    <source>
        <dbReference type="Proteomes" id="UP001597493"/>
    </source>
</evidence>
<gene>
    <name evidence="7" type="ORF">ACFSW5_03490</name>
</gene>
<comment type="caution">
    <text evidence="7">The sequence shown here is derived from an EMBL/GenBank/DDBJ whole genome shotgun (WGS) entry which is preliminary data.</text>
</comment>
<dbReference type="PANTHER" id="PTHR40079">
    <property type="entry name" value="MANNAN ENDO-1,4-BETA-MANNOSIDASE E-RELATED"/>
    <property type="match status" value="1"/>
</dbReference>
<dbReference type="PROSITE" id="PS51764">
    <property type="entry name" value="GH26"/>
    <property type="match status" value="1"/>
</dbReference>
<dbReference type="EMBL" id="JBHUMY010000002">
    <property type="protein sequence ID" value="MFD2659325.1"/>
    <property type="molecule type" value="Genomic_DNA"/>
</dbReference>
<protein>
    <submittedName>
        <fullName evidence="7">Glycosyl hydrolase</fullName>
    </submittedName>
</protein>
<dbReference type="Proteomes" id="UP001597493">
    <property type="component" value="Unassembled WGS sequence"/>
</dbReference>
<dbReference type="InterPro" id="IPR005084">
    <property type="entry name" value="CBM6"/>
</dbReference>
<feature type="active site" description="Proton donor" evidence="4">
    <location>
        <position position="324"/>
    </location>
</feature>
<sequence>MSARAVRLIAAAAILILIGVTALLGSSATPSKAAVFEAETGILAGTTVERSAEGYSGSGYVTGFEADSDAVAVTVQAPQRSLYLVTVGYRSPSGDKAAELLLDGRPFGQLQLKRTERFAEASAGKMLLDKGEHVVQFKRGWGYYDIDYVKLEATKAVKKHEVTSRLSNPEATAEAKALMSYLTQVYGKRILSGQQELDNVDWIEKLTGRKPAVVGFDLMDYSPSRAERGASSYEIDKALGWHRQGGIVAFVWHWNAPKGLIDEPGKEWWRGFYTDAVAFDLDYALKHPDSEDYALLLRDIDAIGEKLSVLREERVPVLFRPLHEAEGGWFWWGAKGPGPAKELFRIVYDRLTNGHKLNNLIWVWNSEDPEWYPGDDVVDIVSVDSYPAAGDHNPVSGRYDNLVRLVGDKKLVALTENGSIPDPDLIFEYGAHWSWFSTWTGEFLTDGVHNDQSFLQRVYSHPKVITLDELPDLYAGR</sequence>
<name>A0ABW5QT31_9BACL</name>
<dbReference type="CDD" id="cd04086">
    <property type="entry name" value="CBM35_mannanase-like"/>
    <property type="match status" value="1"/>
</dbReference>
<dbReference type="SUPFAM" id="SSF49785">
    <property type="entry name" value="Galactose-binding domain-like"/>
    <property type="match status" value="1"/>
</dbReference>
<dbReference type="InterPro" id="IPR022790">
    <property type="entry name" value="GH26_dom"/>
</dbReference>
<evidence type="ECO:0000256" key="3">
    <source>
        <dbReference type="ARBA" id="ARBA00023295"/>
    </source>
</evidence>
<feature type="active site" description="Nucleophile" evidence="4">
    <location>
        <position position="416"/>
    </location>
</feature>
<evidence type="ECO:0000256" key="4">
    <source>
        <dbReference type="PROSITE-ProRule" id="PRU01100"/>
    </source>
</evidence>
<dbReference type="PANTHER" id="PTHR40079:SF4">
    <property type="entry name" value="GH26 DOMAIN-CONTAINING PROTEIN-RELATED"/>
    <property type="match status" value="1"/>
</dbReference>
<evidence type="ECO:0000259" key="5">
    <source>
        <dbReference type="PROSITE" id="PS51175"/>
    </source>
</evidence>
<keyword evidence="8" id="KW-1185">Reference proteome</keyword>
<dbReference type="InterPro" id="IPR017853">
    <property type="entry name" value="GH"/>
</dbReference>
<keyword evidence="3 4" id="KW-0326">Glycosidase</keyword>
<dbReference type="RefSeq" id="WP_379269941.1">
    <property type="nucleotide sequence ID" value="NZ_JBHUGT010000013.1"/>
</dbReference>
<proteinExistence type="inferred from homology"/>
<feature type="domain" description="GH26" evidence="6">
    <location>
        <begin position="173"/>
        <end position="468"/>
    </location>
</feature>
<evidence type="ECO:0000259" key="6">
    <source>
        <dbReference type="PROSITE" id="PS51764"/>
    </source>
</evidence>
<evidence type="ECO:0000256" key="1">
    <source>
        <dbReference type="ARBA" id="ARBA00007754"/>
    </source>
</evidence>
<dbReference type="InterPro" id="IPR008979">
    <property type="entry name" value="Galactose-bd-like_sf"/>
</dbReference>
<keyword evidence="2 4" id="KW-0378">Hydrolase</keyword>
<dbReference type="InterPro" id="IPR000805">
    <property type="entry name" value="Glyco_hydro_26"/>
</dbReference>